<evidence type="ECO:0000256" key="6">
    <source>
        <dbReference type="ARBA" id="ARBA00048539"/>
    </source>
</evidence>
<dbReference type="NCBIfam" id="TIGR02432">
    <property type="entry name" value="lysidine_TilS_N"/>
    <property type="match status" value="1"/>
</dbReference>
<dbReference type="InterPro" id="IPR014729">
    <property type="entry name" value="Rossmann-like_a/b/a_fold"/>
</dbReference>
<dbReference type="RefSeq" id="WP_033511672.1">
    <property type="nucleotide sequence ID" value="NZ_JDUO01000002.1"/>
</dbReference>
<evidence type="ECO:0000256" key="5">
    <source>
        <dbReference type="ARBA" id="ARBA00022840"/>
    </source>
</evidence>
<sequence length="377" mass="40456">MAYSPRLRQAVGGVRRSLESAGIALQDERFSRHGEHRPDRDAPLVMVACSGGRDSMALAAAAHTVCASLGVRCGAVLIDHRLQEGSRRVSEEAAERCRAIGLDPVVVRGVTVVARGQGVEAAARQARYAALAEVAHTTSAAAVLLAHTRNDQAETILMGLLRSSGIDALAGMPARFERDGVTFLRPLLDMTREQTTGLCRDLGLSWWDDPTNAEHIDPSNELPSRYPLRTRIRHDLVPYLERFTGADIVGHLTSSPQAGLDKAYLDERADELVRRGIAITGARSGAVSDEGEAVSRGARAVIDVDVLGRAHQAIRLRAIAHALHDLGVQGSSAQVVDIDRLIADWHGQGPVSLPSGYSASRQKHVIRVCQDGGHADC</sequence>
<evidence type="ECO:0000256" key="7">
    <source>
        <dbReference type="HAMAP-Rule" id="MF_01161"/>
    </source>
</evidence>
<protein>
    <recommendedName>
        <fullName evidence="7">tRNA(Ile)-lysidine synthase</fullName>
        <ecNumber evidence="7">6.3.4.19</ecNumber>
    </recommendedName>
    <alternativeName>
        <fullName evidence="7">tRNA(Ile)-2-lysyl-cytidine synthase</fullName>
    </alternativeName>
    <alternativeName>
        <fullName evidence="7">tRNA(Ile)-lysidine synthetase</fullName>
    </alternativeName>
</protein>
<dbReference type="InterPro" id="IPR011063">
    <property type="entry name" value="TilS/TtcA_N"/>
</dbReference>
<dbReference type="Proteomes" id="UP000029082">
    <property type="component" value="Unassembled WGS sequence"/>
</dbReference>
<dbReference type="GeneID" id="93094024"/>
<keyword evidence="11" id="KW-1185">Reference proteome</keyword>
<gene>
    <name evidence="7" type="primary">tilS</name>
    <name evidence="10" type="ORF">BMON_0946</name>
</gene>
<dbReference type="PANTHER" id="PTHR43033:SF1">
    <property type="entry name" value="TRNA(ILE)-LYSIDINE SYNTHASE-RELATED"/>
    <property type="match status" value="1"/>
</dbReference>
<dbReference type="GO" id="GO:0005737">
    <property type="term" value="C:cytoplasm"/>
    <property type="evidence" value="ECO:0007669"/>
    <property type="project" value="UniProtKB-SubCell"/>
</dbReference>
<dbReference type="Pfam" id="PF09179">
    <property type="entry name" value="TilS"/>
    <property type="match status" value="1"/>
</dbReference>
<dbReference type="GO" id="GO:0006400">
    <property type="term" value="P:tRNA modification"/>
    <property type="evidence" value="ECO:0007669"/>
    <property type="project" value="UniProtKB-UniRule"/>
</dbReference>
<dbReference type="SUPFAM" id="SSF82829">
    <property type="entry name" value="MesJ substrate recognition domain-like"/>
    <property type="match status" value="1"/>
</dbReference>
<dbReference type="SUPFAM" id="SSF52402">
    <property type="entry name" value="Adenine nucleotide alpha hydrolases-like"/>
    <property type="match status" value="1"/>
</dbReference>
<dbReference type="EMBL" id="JGZE01000018">
    <property type="protein sequence ID" value="KFI75519.1"/>
    <property type="molecule type" value="Genomic_DNA"/>
</dbReference>
<comment type="similarity">
    <text evidence="7">Belongs to the tRNA(Ile)-lysidine synthase family.</text>
</comment>
<dbReference type="Gene3D" id="3.40.50.620">
    <property type="entry name" value="HUPs"/>
    <property type="match status" value="1"/>
</dbReference>
<evidence type="ECO:0000259" key="9">
    <source>
        <dbReference type="Pfam" id="PF09179"/>
    </source>
</evidence>
<evidence type="ECO:0000259" key="8">
    <source>
        <dbReference type="Pfam" id="PF01171"/>
    </source>
</evidence>
<dbReference type="HAMAP" id="MF_01161">
    <property type="entry name" value="tRNA_Ile_lys_synt"/>
    <property type="match status" value="1"/>
</dbReference>
<comment type="subcellular location">
    <subcellularLocation>
        <location evidence="7">Cytoplasm</location>
    </subcellularLocation>
</comment>
<keyword evidence="3 7" id="KW-0819">tRNA processing</keyword>
<keyword evidence="5 7" id="KW-0067">ATP-binding</keyword>
<evidence type="ECO:0000256" key="3">
    <source>
        <dbReference type="ARBA" id="ARBA00022694"/>
    </source>
</evidence>
<comment type="catalytic activity">
    <reaction evidence="6 7">
        <text>cytidine(34) in tRNA(Ile2) + L-lysine + ATP = lysidine(34) in tRNA(Ile2) + AMP + diphosphate + H(+)</text>
        <dbReference type="Rhea" id="RHEA:43744"/>
        <dbReference type="Rhea" id="RHEA-COMP:10625"/>
        <dbReference type="Rhea" id="RHEA-COMP:10670"/>
        <dbReference type="ChEBI" id="CHEBI:15378"/>
        <dbReference type="ChEBI" id="CHEBI:30616"/>
        <dbReference type="ChEBI" id="CHEBI:32551"/>
        <dbReference type="ChEBI" id="CHEBI:33019"/>
        <dbReference type="ChEBI" id="CHEBI:82748"/>
        <dbReference type="ChEBI" id="CHEBI:83665"/>
        <dbReference type="ChEBI" id="CHEBI:456215"/>
        <dbReference type="EC" id="6.3.4.19"/>
    </reaction>
</comment>
<dbReference type="STRING" id="1437603.GCA_000771525_00793"/>
<name>A0A087BWW9_9BIFI</name>
<dbReference type="GO" id="GO:0032267">
    <property type="term" value="F:tRNA(Ile)-lysidine synthase activity"/>
    <property type="evidence" value="ECO:0007669"/>
    <property type="project" value="UniProtKB-EC"/>
</dbReference>
<dbReference type="AlphaFoldDB" id="A0A087BWW9"/>
<reference evidence="10 11" key="1">
    <citation type="submission" date="2014-03" db="EMBL/GenBank/DDBJ databases">
        <title>Genomics of Bifidobacteria.</title>
        <authorList>
            <person name="Ventura M."/>
            <person name="Milani C."/>
            <person name="Lugli G.A."/>
        </authorList>
    </citation>
    <scope>NUCLEOTIDE SEQUENCE [LARGE SCALE GENOMIC DNA]</scope>
    <source>
        <strain evidence="10 11">DSM 21395</strain>
    </source>
</reference>
<evidence type="ECO:0000256" key="2">
    <source>
        <dbReference type="ARBA" id="ARBA00022598"/>
    </source>
</evidence>
<evidence type="ECO:0000313" key="11">
    <source>
        <dbReference type="Proteomes" id="UP000029082"/>
    </source>
</evidence>
<dbReference type="GO" id="GO:0005524">
    <property type="term" value="F:ATP binding"/>
    <property type="evidence" value="ECO:0007669"/>
    <property type="project" value="UniProtKB-UniRule"/>
</dbReference>
<evidence type="ECO:0000313" key="10">
    <source>
        <dbReference type="EMBL" id="KFI75519.1"/>
    </source>
</evidence>
<dbReference type="Pfam" id="PF01171">
    <property type="entry name" value="ATP_bind_3"/>
    <property type="match status" value="1"/>
</dbReference>
<keyword evidence="4 7" id="KW-0547">Nucleotide-binding</keyword>
<accession>A0A087BWW9</accession>
<feature type="binding site" evidence="7">
    <location>
        <begin position="50"/>
        <end position="55"/>
    </location>
    <ligand>
        <name>ATP</name>
        <dbReference type="ChEBI" id="CHEBI:30616"/>
    </ligand>
</feature>
<dbReference type="InterPro" id="IPR012795">
    <property type="entry name" value="tRNA_Ile_lys_synt_N"/>
</dbReference>
<organism evidence="10 11">
    <name type="scientific">Bifidobacterium mongoliense DSM 21395</name>
    <dbReference type="NCBI Taxonomy" id="1437603"/>
    <lineage>
        <taxon>Bacteria</taxon>
        <taxon>Bacillati</taxon>
        <taxon>Actinomycetota</taxon>
        <taxon>Actinomycetes</taxon>
        <taxon>Bifidobacteriales</taxon>
        <taxon>Bifidobacteriaceae</taxon>
        <taxon>Bifidobacterium</taxon>
    </lineage>
</organism>
<comment type="caution">
    <text evidence="10">The sequence shown here is derived from an EMBL/GenBank/DDBJ whole genome shotgun (WGS) entry which is preliminary data.</text>
</comment>
<comment type="domain">
    <text evidence="7">The N-terminal region contains the highly conserved SGGXDS motif, predicted to be a P-loop motif involved in ATP binding.</text>
</comment>
<feature type="domain" description="tRNA(Ile)-lysidine/2-thiocytidine synthase N-terminal" evidence="8">
    <location>
        <begin position="45"/>
        <end position="215"/>
    </location>
</feature>
<evidence type="ECO:0000256" key="1">
    <source>
        <dbReference type="ARBA" id="ARBA00022490"/>
    </source>
</evidence>
<dbReference type="CDD" id="cd01992">
    <property type="entry name" value="TilS_N"/>
    <property type="match status" value="1"/>
</dbReference>
<dbReference type="EC" id="6.3.4.19" evidence="7"/>
<keyword evidence="1 7" id="KW-0963">Cytoplasm</keyword>
<dbReference type="eggNOG" id="COG0037">
    <property type="taxonomic scope" value="Bacteria"/>
</dbReference>
<dbReference type="OrthoDB" id="5244702at2"/>
<evidence type="ECO:0000256" key="4">
    <source>
        <dbReference type="ARBA" id="ARBA00022741"/>
    </source>
</evidence>
<dbReference type="PANTHER" id="PTHR43033">
    <property type="entry name" value="TRNA(ILE)-LYSIDINE SYNTHASE-RELATED"/>
    <property type="match status" value="1"/>
</dbReference>
<proteinExistence type="inferred from homology"/>
<keyword evidence="2 7" id="KW-0436">Ligase</keyword>
<comment type="function">
    <text evidence="7">Ligates lysine onto the cytidine present at position 34 of the AUA codon-specific tRNA(Ile) that contains the anticodon CAU, in an ATP-dependent manner. Cytidine is converted to lysidine, thus changing the amino acid specificity of the tRNA from methionine to isoleucine.</text>
</comment>
<dbReference type="InterPro" id="IPR015262">
    <property type="entry name" value="tRNA_Ile_lys_synt_subst-bd"/>
</dbReference>
<dbReference type="InterPro" id="IPR012094">
    <property type="entry name" value="tRNA_Ile_lys_synt"/>
</dbReference>
<feature type="domain" description="tRNA(Ile)-lysidine synthase substrate-binding" evidence="9">
    <location>
        <begin position="303"/>
        <end position="361"/>
    </location>
</feature>